<protein>
    <recommendedName>
        <fullName evidence="6">Cox cluster protein</fullName>
    </recommendedName>
</protein>
<feature type="transmembrane region" description="Helical" evidence="1">
    <location>
        <begin position="67"/>
        <end position="88"/>
    </location>
</feature>
<evidence type="ECO:0000313" key="2">
    <source>
        <dbReference type="EMBL" id="ADJ15699.1"/>
    </source>
</evidence>
<evidence type="ECO:0000313" key="3">
    <source>
        <dbReference type="EMBL" id="ELY36531.1"/>
    </source>
</evidence>
<dbReference type="EMBL" id="CP002062">
    <property type="protein sequence ID" value="ADJ15699.1"/>
    <property type="molecule type" value="Genomic_DNA"/>
</dbReference>
<dbReference type="InterPro" id="IPR055963">
    <property type="entry name" value="DUF7541"/>
</dbReference>
<organism evidence="2 4">
    <name type="scientific">Halalkalicoccus jeotgali (strain DSM 18796 / CECT 7217 / JCM 14584 / KCTC 4019 / B3)</name>
    <dbReference type="NCBI Taxonomy" id="795797"/>
    <lineage>
        <taxon>Archaea</taxon>
        <taxon>Methanobacteriati</taxon>
        <taxon>Methanobacteriota</taxon>
        <taxon>Stenosarchaea group</taxon>
        <taxon>Halobacteria</taxon>
        <taxon>Halobacteriales</taxon>
        <taxon>Halococcaceae</taxon>
        <taxon>Halalkalicoccus</taxon>
    </lineage>
</organism>
<feature type="transmembrane region" description="Helical" evidence="1">
    <location>
        <begin position="20"/>
        <end position="47"/>
    </location>
</feature>
<dbReference type="Pfam" id="PF24396">
    <property type="entry name" value="DUF7541"/>
    <property type="match status" value="1"/>
</dbReference>
<keyword evidence="1" id="KW-1133">Transmembrane helix</keyword>
<evidence type="ECO:0008006" key="6">
    <source>
        <dbReference type="Google" id="ProtNLM"/>
    </source>
</evidence>
<feature type="transmembrane region" description="Helical" evidence="1">
    <location>
        <begin position="100"/>
        <end position="121"/>
    </location>
</feature>
<reference evidence="3 5" key="2">
    <citation type="journal article" date="2014" name="PLoS Genet.">
        <title>Phylogenetically driven sequencing of extremely halophilic archaea reveals strategies for static and dynamic osmo-response.</title>
        <authorList>
            <person name="Becker E.A."/>
            <person name="Seitzer P.M."/>
            <person name="Tritt A."/>
            <person name="Larsen D."/>
            <person name="Krusor M."/>
            <person name="Yao A.I."/>
            <person name="Wu D."/>
            <person name="Madern D."/>
            <person name="Eisen J.A."/>
            <person name="Darling A.E."/>
            <person name="Facciotti M.T."/>
        </authorList>
    </citation>
    <scope>NUCLEOTIDE SEQUENCE [LARGE SCALE GENOMIC DNA]</scope>
    <source>
        <strain evidence="3">B3</strain>
        <strain evidence="5">DSM 18796 / CECT 7217 / JCM 14584 / KCTC 4019 / B3</strain>
    </source>
</reference>
<accession>D8J5K3</accession>
<name>D8J5K3_HALJB</name>
<keyword evidence="5" id="KW-1185">Reference proteome</keyword>
<dbReference type="GeneID" id="9420130"/>
<dbReference type="EMBL" id="AOHV01000028">
    <property type="protein sequence ID" value="ELY36531.1"/>
    <property type="molecule type" value="Genomic_DNA"/>
</dbReference>
<dbReference type="Proteomes" id="UP000000390">
    <property type="component" value="Chromosome"/>
</dbReference>
<sequence>MEEQSGLSDRHRKASPWPLFVALGLALAEVGVFLDLIAIAVGGLLLLVGSLGGILSESGYAKTPWPAVGALGLVLAIVGVVLTAIYPLGGGGALDLGFRAISIAIAGLMCMGGSLLGRVLAGRASPL</sequence>
<dbReference type="STRING" id="795797.HacjB3_11580"/>
<dbReference type="eggNOG" id="arCOG04643">
    <property type="taxonomic scope" value="Archaea"/>
</dbReference>
<evidence type="ECO:0000256" key="1">
    <source>
        <dbReference type="SAM" id="Phobius"/>
    </source>
</evidence>
<gene>
    <name evidence="2" type="ordered locus">HacjB3_11580</name>
    <name evidence="3" type="ORF">C497_11068</name>
</gene>
<dbReference type="Proteomes" id="UP000011645">
    <property type="component" value="Unassembled WGS sequence"/>
</dbReference>
<reference evidence="2 4" key="1">
    <citation type="journal article" date="2010" name="J. Bacteriol.">
        <title>Complete genome sequence of Halalkalicoccus jeotgali B3(T), an extremely halophilic archaeon.</title>
        <authorList>
            <person name="Roh S.W."/>
            <person name="Nam Y.D."/>
            <person name="Nam S.H."/>
            <person name="Choi S.H."/>
            <person name="Park H.S."/>
            <person name="Bae J.W."/>
        </authorList>
    </citation>
    <scope>NUCLEOTIDE SEQUENCE [LARGE SCALE GENOMIC DNA]</scope>
    <source>
        <strain evidence="2">B3</strain>
        <strain evidence="4">DSM 18796 / CECT 7217 / JCM 14584 / KCTC 4019 / B3</strain>
    </source>
</reference>
<dbReference type="PATRIC" id="fig|795797.18.peg.2319"/>
<evidence type="ECO:0000313" key="5">
    <source>
        <dbReference type="Proteomes" id="UP000011645"/>
    </source>
</evidence>
<dbReference type="OrthoDB" id="206484at2157"/>
<proteinExistence type="predicted"/>
<dbReference type="AlphaFoldDB" id="D8J5K3"/>
<evidence type="ECO:0000313" key="4">
    <source>
        <dbReference type="Proteomes" id="UP000000390"/>
    </source>
</evidence>
<dbReference type="HOGENOM" id="CLU_155016_0_0_2"/>
<keyword evidence="1" id="KW-0472">Membrane</keyword>
<dbReference type="RefSeq" id="WP_008416710.1">
    <property type="nucleotide sequence ID" value="NC_014297.1"/>
</dbReference>
<keyword evidence="1" id="KW-0812">Transmembrane</keyword>
<dbReference type="KEGG" id="hje:HacjB3_11580"/>